<dbReference type="GO" id="GO:0016740">
    <property type="term" value="F:transferase activity"/>
    <property type="evidence" value="ECO:0007669"/>
    <property type="project" value="UniProtKB-KW"/>
</dbReference>
<feature type="region of interest" description="Disordered" evidence="4">
    <location>
        <begin position="1"/>
        <end position="32"/>
    </location>
</feature>
<organism evidence="6 7">
    <name type="scientific">Cudoniella acicularis</name>
    <dbReference type="NCBI Taxonomy" id="354080"/>
    <lineage>
        <taxon>Eukaryota</taxon>
        <taxon>Fungi</taxon>
        <taxon>Dikarya</taxon>
        <taxon>Ascomycota</taxon>
        <taxon>Pezizomycotina</taxon>
        <taxon>Leotiomycetes</taxon>
        <taxon>Helotiales</taxon>
        <taxon>Tricladiaceae</taxon>
        <taxon>Cudoniella</taxon>
    </lineage>
</organism>
<evidence type="ECO:0000256" key="1">
    <source>
        <dbReference type="ARBA" id="ARBA00008861"/>
    </source>
</evidence>
<evidence type="ECO:0000256" key="3">
    <source>
        <dbReference type="ARBA" id="ARBA00030602"/>
    </source>
</evidence>
<sequence length="187" mass="21190">MDSVNDENKKPATTAANPATEDQGSSASYNSKKPSLINRKFLKGEAFVPPSDRDNFVGFRPHHIFLYGTLMDPVQLQKVLQLENRPTLQPASIVGWKIMLWGQYPALVFNPGNIIHGMAYEVQKEPHMEYLKYYETEAYKVKGCNIKLGNGTEVAGETFIYNGDKNLLKKGSFDLKDWQMKQLENKS</sequence>
<dbReference type="InterPro" id="IPR036568">
    <property type="entry name" value="GGCT-like_sf"/>
</dbReference>
<dbReference type="InterPro" id="IPR013024">
    <property type="entry name" value="GGCT-like"/>
</dbReference>
<evidence type="ECO:0000313" key="6">
    <source>
        <dbReference type="EMBL" id="KAF4630286.1"/>
    </source>
</evidence>
<evidence type="ECO:0000256" key="2">
    <source>
        <dbReference type="ARBA" id="ARBA00022679"/>
    </source>
</evidence>
<proteinExistence type="inferred from homology"/>
<feature type="compositionally biased region" description="Low complexity" evidence="4">
    <location>
        <begin position="11"/>
        <end position="20"/>
    </location>
</feature>
<keyword evidence="7" id="KW-1185">Reference proteome</keyword>
<feature type="compositionally biased region" description="Basic and acidic residues" evidence="4">
    <location>
        <begin position="1"/>
        <end position="10"/>
    </location>
</feature>
<dbReference type="Proteomes" id="UP000566819">
    <property type="component" value="Unassembled WGS sequence"/>
</dbReference>
<dbReference type="SUPFAM" id="SSF110857">
    <property type="entry name" value="Gamma-glutamyl cyclotransferase-like"/>
    <property type="match status" value="1"/>
</dbReference>
<dbReference type="CDD" id="cd06661">
    <property type="entry name" value="GGCT_like"/>
    <property type="match status" value="1"/>
</dbReference>
<evidence type="ECO:0000313" key="7">
    <source>
        <dbReference type="Proteomes" id="UP000566819"/>
    </source>
</evidence>
<gene>
    <name evidence="6" type="ORF">G7Y89_g7850</name>
</gene>
<reference evidence="6 7" key="1">
    <citation type="submission" date="2020-03" db="EMBL/GenBank/DDBJ databases">
        <title>Draft Genome Sequence of Cudoniella acicularis.</title>
        <authorList>
            <person name="Buettner E."/>
            <person name="Kellner H."/>
        </authorList>
    </citation>
    <scope>NUCLEOTIDE SEQUENCE [LARGE SCALE GENOMIC DNA]</scope>
    <source>
        <strain evidence="6 7">DSM 108380</strain>
    </source>
</reference>
<dbReference type="PANTHER" id="PTHR31544:SF4">
    <property type="entry name" value="GAMMA-GLUTAMYLCYCLOTRANSFERASE-RELATED"/>
    <property type="match status" value="1"/>
</dbReference>
<protein>
    <recommendedName>
        <fullName evidence="3">Putative gamma-glutamylcyclotransferase</fullName>
    </recommendedName>
</protein>
<dbReference type="InterPro" id="IPR009288">
    <property type="entry name" value="AIG2-like_dom"/>
</dbReference>
<feature type="domain" description="Gamma-glutamylcyclotransferase AIG2-like" evidence="5">
    <location>
        <begin position="64"/>
        <end position="179"/>
    </location>
</feature>
<dbReference type="EMBL" id="JAAMPI010000566">
    <property type="protein sequence ID" value="KAF4630286.1"/>
    <property type="molecule type" value="Genomic_DNA"/>
</dbReference>
<name>A0A8H4RJ97_9HELO</name>
<evidence type="ECO:0000256" key="4">
    <source>
        <dbReference type="SAM" id="MobiDB-lite"/>
    </source>
</evidence>
<feature type="compositionally biased region" description="Polar residues" evidence="4">
    <location>
        <begin position="22"/>
        <end position="32"/>
    </location>
</feature>
<comment type="similarity">
    <text evidence="1">Belongs to the gamma-glutamylcyclotransferase family.</text>
</comment>
<dbReference type="Pfam" id="PF06094">
    <property type="entry name" value="GGACT"/>
    <property type="match status" value="1"/>
</dbReference>
<accession>A0A8H4RJ97</accession>
<comment type="caution">
    <text evidence="6">The sequence shown here is derived from an EMBL/GenBank/DDBJ whole genome shotgun (WGS) entry which is preliminary data.</text>
</comment>
<dbReference type="InterPro" id="IPR045038">
    <property type="entry name" value="AIG2-like"/>
</dbReference>
<dbReference type="OrthoDB" id="3262926at2759"/>
<dbReference type="Gene3D" id="3.10.490.10">
    <property type="entry name" value="Gamma-glutamyl cyclotransferase-like"/>
    <property type="match status" value="1"/>
</dbReference>
<evidence type="ECO:0000259" key="5">
    <source>
        <dbReference type="Pfam" id="PF06094"/>
    </source>
</evidence>
<dbReference type="AlphaFoldDB" id="A0A8H4RJ97"/>
<keyword evidence="2" id="KW-0808">Transferase</keyword>
<dbReference type="PANTHER" id="PTHR31544">
    <property type="entry name" value="AIG2-LIKE PROTEIN D"/>
    <property type="match status" value="1"/>
</dbReference>